<evidence type="ECO:0000256" key="1">
    <source>
        <dbReference type="SAM" id="Phobius"/>
    </source>
</evidence>
<sequence length="131" mass="13836">MTSDELRLAAEDARRHWNSLDTALIEAIKACLVLNGGSAVATLGLLQAVLTRGPNSTFKWCALLAVLIFLVGTFCVVTAFGHRSSVFRSILVGDKDTAVQRDIKSTLWIAAAMAAFIGGCFVVGLGIALAL</sequence>
<keyword evidence="1" id="KW-1133">Transmembrane helix</keyword>
<protein>
    <recommendedName>
        <fullName evidence="4">DUF202 domain-containing protein</fullName>
    </recommendedName>
</protein>
<feature type="transmembrane region" description="Helical" evidence="1">
    <location>
        <begin position="62"/>
        <end position="81"/>
    </location>
</feature>
<comment type="caution">
    <text evidence="2">The sequence shown here is derived from an EMBL/GenBank/DDBJ whole genome shotgun (WGS) entry which is preliminary data.</text>
</comment>
<evidence type="ECO:0000313" key="2">
    <source>
        <dbReference type="EMBL" id="NNH13727.1"/>
    </source>
</evidence>
<feature type="transmembrane region" description="Helical" evidence="1">
    <location>
        <begin position="107"/>
        <end position="130"/>
    </location>
</feature>
<dbReference type="EMBL" id="JABEMD010000058">
    <property type="protein sequence ID" value="NNH13727.1"/>
    <property type="molecule type" value="Genomic_DNA"/>
</dbReference>
<evidence type="ECO:0000313" key="3">
    <source>
        <dbReference type="Proteomes" id="UP000542973"/>
    </source>
</evidence>
<accession>A0A849BMI2</accession>
<feature type="transmembrane region" description="Helical" evidence="1">
    <location>
        <begin position="27"/>
        <end position="50"/>
    </location>
</feature>
<evidence type="ECO:0008006" key="4">
    <source>
        <dbReference type="Google" id="ProtNLM"/>
    </source>
</evidence>
<gene>
    <name evidence="2" type="ORF">HLB16_23010</name>
</gene>
<proteinExistence type="predicted"/>
<keyword evidence="1" id="KW-0472">Membrane</keyword>
<dbReference type="AlphaFoldDB" id="A0A849BMI2"/>
<dbReference type="RefSeq" id="WP_144425762.1">
    <property type="nucleotide sequence ID" value="NZ_BAAAEB010000011.1"/>
</dbReference>
<organism evidence="2 3">
    <name type="scientific">Cupriavidus gilardii</name>
    <dbReference type="NCBI Taxonomy" id="82541"/>
    <lineage>
        <taxon>Bacteria</taxon>
        <taxon>Pseudomonadati</taxon>
        <taxon>Pseudomonadota</taxon>
        <taxon>Betaproteobacteria</taxon>
        <taxon>Burkholderiales</taxon>
        <taxon>Burkholderiaceae</taxon>
        <taxon>Cupriavidus</taxon>
    </lineage>
</organism>
<dbReference type="Proteomes" id="UP000542973">
    <property type="component" value="Unassembled WGS sequence"/>
</dbReference>
<keyword evidence="1" id="KW-0812">Transmembrane</keyword>
<reference evidence="2 3" key="1">
    <citation type="submission" date="2020-05" db="EMBL/GenBank/DDBJ databases">
        <title>MicrobeNet Type strains.</title>
        <authorList>
            <person name="Nicholson A.C."/>
        </authorList>
    </citation>
    <scope>NUCLEOTIDE SEQUENCE [LARGE SCALE GENOMIC DNA]</scope>
    <source>
        <strain evidence="2 3">ATCC 700815</strain>
    </source>
</reference>
<name>A0A849BMI2_9BURK</name>